<feature type="compositionally biased region" description="Low complexity" evidence="6">
    <location>
        <begin position="289"/>
        <end position="303"/>
    </location>
</feature>
<gene>
    <name evidence="8" type="ORF">A4X06_0g5662</name>
</gene>
<dbReference type="SUPFAM" id="SSF53098">
    <property type="entry name" value="Ribonuclease H-like"/>
    <property type="match status" value="1"/>
</dbReference>
<dbReference type="GO" id="GO:0008270">
    <property type="term" value="F:zinc ion binding"/>
    <property type="evidence" value="ECO:0007669"/>
    <property type="project" value="UniProtKB-KW"/>
</dbReference>
<feature type="compositionally biased region" description="Low complexity" evidence="6">
    <location>
        <begin position="202"/>
        <end position="218"/>
    </location>
</feature>
<evidence type="ECO:0000256" key="2">
    <source>
        <dbReference type="ARBA" id="ARBA00022723"/>
    </source>
</evidence>
<feature type="compositionally biased region" description="Acidic residues" evidence="6">
    <location>
        <begin position="839"/>
        <end position="867"/>
    </location>
</feature>
<name>A0A8X7MRC0_9BASI</name>
<accession>A0A8X7MRC0</accession>
<keyword evidence="3" id="KW-0863">Zinc-finger</keyword>
<evidence type="ECO:0000313" key="9">
    <source>
        <dbReference type="Proteomes" id="UP000077684"/>
    </source>
</evidence>
<feature type="region of interest" description="Disordered" evidence="6">
    <location>
        <begin position="335"/>
        <end position="363"/>
    </location>
</feature>
<comment type="subcellular location">
    <subcellularLocation>
        <location evidence="1">Nucleus</location>
    </subcellularLocation>
</comment>
<evidence type="ECO:0000259" key="7">
    <source>
        <dbReference type="Pfam" id="PF05699"/>
    </source>
</evidence>
<evidence type="ECO:0000256" key="1">
    <source>
        <dbReference type="ARBA" id="ARBA00004123"/>
    </source>
</evidence>
<feature type="compositionally biased region" description="Basic and acidic residues" evidence="6">
    <location>
        <begin position="808"/>
        <end position="822"/>
    </location>
</feature>
<feature type="compositionally biased region" description="Low complexity" evidence="6">
    <location>
        <begin position="98"/>
        <end position="118"/>
    </location>
</feature>
<evidence type="ECO:0000256" key="4">
    <source>
        <dbReference type="ARBA" id="ARBA00022833"/>
    </source>
</evidence>
<feature type="region of interest" description="Disordered" evidence="6">
    <location>
        <begin position="1115"/>
        <end position="1163"/>
    </location>
</feature>
<dbReference type="Pfam" id="PF05699">
    <property type="entry name" value="Dimer_Tnp_hAT"/>
    <property type="match status" value="1"/>
</dbReference>
<sequence>MTEAVEGPPLDAELLAVDTIARFMFTDMNIFQFGQAIDAIDAVEDGLSSSARTVANLFNEPDTQTVALQEPPVLTHPMAQERFKYLEGALNFDDYLRSSQSQSQSGGSAAGPSQAQSSITVSPPPPNQQQAQNRRNAVQQHRTRTSQSRGDVIPASRSTSPAVPPPTLPSTLPATHASNARPRQQLQIPARASSSRAQLQIPVRASRSPSPRRSALPRRMGDYVVEPSSDSPVAHSKRKASLSPGNASNTSGDEEGLRNPKLRKGLTLEISSSDSDDLPSQVHKRPRTAKAAASAGASATTTSKAKRANPEELRQIAAAKKVPEDQRIGPQVSAVLAQRQAHQPQSPQTPEASSSLSPRRSPQRLAAPVFNNTEASSSTAAIFGKTAPHYIGDIPLSKPARMSILGALSQLSEGWEGFEWVRSYRSGKRNTVKEQWRCLACTGLYTCSRAGQNTNLKTHRTTCPLIKDQDGQIVPQAQGGAAARKPSALTSTASSTVIGYTGRSVSGWLNGQQVMHPDLTRRLGLIAVVKNSLPFTHLSSPAHKALIKSIDARATIAMVSPSTVRRDLTTLHDGLQADIQRQLHNNDSLMAMSHDAWTNKGFQHSFMAITGSYVNSQWEYREVLLSFDVVKEKHTGATFSGHVLRTLANFDLADKWLGSVTSDSTGTNHRMMDLLETDVHNDGLQKRRQDQANITKKEKDLARLSCSSFPRASMRHSGQWTAQENKVLCMNHHINIAVRDGFARFGVPIKTKAQQKVINLRPKPIITVQDENGNPVQVDSDSSDDEGEEPENEEPENEDEGLSRRMPSLKDKGKCRERDRETIPTSTTKAKRAPKDQASEEDTEEEDDTDQEDYEPDMQPSDDELLSDDGGGPDANDVLLLDKPNLLAPKNAIAKLEAFVTAVHRGSQRRADFRKRMEKEFYQNRELAQAPFPSKPNTTRWNSHFSMIRMALPIREAIDAHCRAYIGSVGSRRLKFGEYLLTPAQWRQLELLQPILKLAAAATKDMEQASGTLYMVLDYHAILRDEIERLIGESQNSEDLDSESKEEVKKFLEAVEAKLGKYRELALKNRLTLVAAILHPLHRLDMFAIAFPEHAEEAEKALRDMLKELLGSVDAGKDKEATPTTKAKSPEWTEPDVIAAARARRMQQSSDARARQPERNEPDEVARYLDASFCPWRESDVSPYKWWKDNEQVFPNLAKLARIILAIPGTSSSVERVFSQAALVSTNRRARLSAKSIAQLVSTKHWLHHGADELVGLDPEARRCAESIARLPDV</sequence>
<dbReference type="AlphaFoldDB" id="A0A8X7MRC0"/>
<keyword evidence="9" id="KW-1185">Reference proteome</keyword>
<dbReference type="InterPro" id="IPR052035">
    <property type="entry name" value="ZnF_BED_domain_contain"/>
</dbReference>
<dbReference type="PANTHER" id="PTHR46481">
    <property type="entry name" value="ZINC FINGER BED DOMAIN-CONTAINING PROTEIN 4"/>
    <property type="match status" value="1"/>
</dbReference>
<evidence type="ECO:0000256" key="5">
    <source>
        <dbReference type="ARBA" id="ARBA00023242"/>
    </source>
</evidence>
<dbReference type="InterPro" id="IPR008906">
    <property type="entry name" value="HATC_C_dom"/>
</dbReference>
<dbReference type="PANTHER" id="PTHR46481:SF10">
    <property type="entry name" value="ZINC FINGER BED DOMAIN-CONTAINING PROTEIN 39"/>
    <property type="match status" value="1"/>
</dbReference>
<feature type="compositionally biased region" description="Polar residues" evidence="6">
    <location>
        <begin position="176"/>
        <end position="198"/>
    </location>
</feature>
<dbReference type="InterPro" id="IPR012337">
    <property type="entry name" value="RNaseH-like_sf"/>
</dbReference>
<dbReference type="GO" id="GO:0005634">
    <property type="term" value="C:nucleus"/>
    <property type="evidence" value="ECO:0007669"/>
    <property type="project" value="UniProtKB-SubCell"/>
</dbReference>
<keyword evidence="5" id="KW-0539">Nucleus</keyword>
<feature type="compositionally biased region" description="Acidic residues" evidence="6">
    <location>
        <begin position="781"/>
        <end position="800"/>
    </location>
</feature>
<dbReference type="GO" id="GO:0046983">
    <property type="term" value="F:protein dimerization activity"/>
    <property type="evidence" value="ECO:0007669"/>
    <property type="project" value="InterPro"/>
</dbReference>
<feature type="region of interest" description="Disordered" evidence="6">
    <location>
        <begin position="97"/>
        <end position="311"/>
    </location>
</feature>
<keyword evidence="4" id="KW-0862">Zinc</keyword>
<keyword evidence="2" id="KW-0479">Metal-binding</keyword>
<feature type="compositionally biased region" description="Basic and acidic residues" evidence="6">
    <location>
        <begin position="1152"/>
        <end position="1163"/>
    </location>
</feature>
<dbReference type="Proteomes" id="UP000077684">
    <property type="component" value="Unassembled WGS sequence"/>
</dbReference>
<feature type="compositionally biased region" description="Low complexity" evidence="6">
    <location>
        <begin position="128"/>
        <end position="140"/>
    </location>
</feature>
<evidence type="ECO:0000313" key="8">
    <source>
        <dbReference type="EMBL" id="KAE8245494.1"/>
    </source>
</evidence>
<feature type="region of interest" description="Disordered" evidence="6">
    <location>
        <begin position="764"/>
        <end position="877"/>
    </location>
</feature>
<reference evidence="8" key="1">
    <citation type="submission" date="2016-04" db="EMBL/GenBank/DDBJ databases">
        <authorList>
            <person name="Nguyen H.D."/>
            <person name="Samba Siva P."/>
            <person name="Cullis J."/>
            <person name="Levesque C.A."/>
            <person name="Hambleton S."/>
        </authorList>
    </citation>
    <scope>NUCLEOTIDE SEQUENCE</scope>
    <source>
        <strain evidence="8">DAOMC 236426</strain>
    </source>
</reference>
<evidence type="ECO:0000256" key="6">
    <source>
        <dbReference type="SAM" id="MobiDB-lite"/>
    </source>
</evidence>
<dbReference type="EMBL" id="LWDE02000727">
    <property type="protein sequence ID" value="KAE8245494.1"/>
    <property type="molecule type" value="Genomic_DNA"/>
</dbReference>
<proteinExistence type="predicted"/>
<feature type="compositionally biased region" description="Low complexity" evidence="6">
    <location>
        <begin position="353"/>
        <end position="363"/>
    </location>
</feature>
<reference evidence="8" key="2">
    <citation type="journal article" date="2019" name="IMA Fungus">
        <title>Genome sequencing and comparison of five Tilletia species to identify candidate genes for the detection of regulated species infecting wheat.</title>
        <authorList>
            <person name="Nguyen H.D.T."/>
            <person name="Sultana T."/>
            <person name="Kesanakurti P."/>
            <person name="Hambleton S."/>
        </authorList>
    </citation>
    <scope>NUCLEOTIDE SEQUENCE</scope>
    <source>
        <strain evidence="8">DAOMC 236426</strain>
    </source>
</reference>
<feature type="domain" description="HAT C-terminal dimerisation" evidence="7">
    <location>
        <begin position="1164"/>
        <end position="1247"/>
    </location>
</feature>
<protein>
    <recommendedName>
        <fullName evidence="7">HAT C-terminal dimerisation domain-containing protein</fullName>
    </recommendedName>
</protein>
<feature type="compositionally biased region" description="Polar residues" evidence="6">
    <location>
        <begin position="340"/>
        <end position="352"/>
    </location>
</feature>
<organism evidence="8 9">
    <name type="scientific">Tilletia controversa</name>
    <name type="common">dwarf bunt fungus</name>
    <dbReference type="NCBI Taxonomy" id="13291"/>
    <lineage>
        <taxon>Eukaryota</taxon>
        <taxon>Fungi</taxon>
        <taxon>Dikarya</taxon>
        <taxon>Basidiomycota</taxon>
        <taxon>Ustilaginomycotina</taxon>
        <taxon>Exobasidiomycetes</taxon>
        <taxon>Tilletiales</taxon>
        <taxon>Tilletiaceae</taxon>
        <taxon>Tilletia</taxon>
    </lineage>
</organism>
<evidence type="ECO:0000256" key="3">
    <source>
        <dbReference type="ARBA" id="ARBA00022771"/>
    </source>
</evidence>
<comment type="caution">
    <text evidence="8">The sequence shown here is derived from an EMBL/GenBank/DDBJ whole genome shotgun (WGS) entry which is preliminary data.</text>
</comment>